<keyword evidence="3" id="KW-1185">Reference proteome</keyword>
<protein>
    <submittedName>
        <fullName evidence="2">Uncharacterized protein</fullName>
    </submittedName>
</protein>
<feature type="region of interest" description="Disordered" evidence="1">
    <location>
        <begin position="1"/>
        <end position="23"/>
    </location>
</feature>
<organism evidence="2 3">
    <name type="scientific">Dunaliella salina</name>
    <name type="common">Green alga</name>
    <name type="synonym">Protococcus salinus</name>
    <dbReference type="NCBI Taxonomy" id="3046"/>
    <lineage>
        <taxon>Eukaryota</taxon>
        <taxon>Viridiplantae</taxon>
        <taxon>Chlorophyta</taxon>
        <taxon>core chlorophytes</taxon>
        <taxon>Chlorophyceae</taxon>
        <taxon>CS clade</taxon>
        <taxon>Chlamydomonadales</taxon>
        <taxon>Dunaliellaceae</taxon>
        <taxon>Dunaliella</taxon>
    </lineage>
</organism>
<gene>
    <name evidence="2" type="ORF">DUNSADRAFT_6882</name>
</gene>
<reference evidence="2" key="1">
    <citation type="submission" date="2017-08" db="EMBL/GenBank/DDBJ databases">
        <authorList>
            <person name="Polle J.E."/>
            <person name="Barry K."/>
            <person name="Cushman J."/>
            <person name="Schmutz J."/>
            <person name="Tran D."/>
            <person name="Hathwaick L.T."/>
            <person name="Yim W.C."/>
            <person name="Jenkins J."/>
            <person name="Mckie-Krisberg Z.M."/>
            <person name="Prochnik S."/>
            <person name="Lindquist E."/>
            <person name="Dockter R.B."/>
            <person name="Adam C."/>
            <person name="Molina H."/>
            <person name="Bunkerborg J."/>
            <person name="Jin E."/>
            <person name="Buchheim M."/>
            <person name="Magnuson J."/>
        </authorList>
    </citation>
    <scope>NUCLEOTIDE SEQUENCE</scope>
    <source>
        <strain evidence="2">CCAP 19/18</strain>
    </source>
</reference>
<evidence type="ECO:0000313" key="2">
    <source>
        <dbReference type="EMBL" id="KAF5835793.1"/>
    </source>
</evidence>
<name>A0ABQ7GMG2_DUNSA</name>
<accession>A0ABQ7GMG2</accession>
<dbReference type="Proteomes" id="UP000815325">
    <property type="component" value="Unassembled WGS sequence"/>
</dbReference>
<evidence type="ECO:0000313" key="3">
    <source>
        <dbReference type="Proteomes" id="UP000815325"/>
    </source>
</evidence>
<dbReference type="EMBL" id="MU069688">
    <property type="protein sequence ID" value="KAF5835793.1"/>
    <property type="molecule type" value="Genomic_DNA"/>
</dbReference>
<feature type="compositionally biased region" description="Polar residues" evidence="1">
    <location>
        <begin position="9"/>
        <end position="20"/>
    </location>
</feature>
<sequence length="312" mass="34734">MLHGGWSAKTLNGHSTSNSRRVNRVKTRATNWSSIDHFDGIKGLLPSDTAAIFSSIVAISSVLVNAYGSQILERKRAENVKALEAERLEFESRAELTGVLARYRGPLLEATIDFEQKLYHIISGQDAEAEGMPEEELVYTLFTIAQFLGYVEVLRREGPRETSFLGAGNPQGTDTLTCLIEGFRFFLSATPARLQEWLDCGRDGEERDHPGSRRRSEKGFHGVSPGFQGAAVEASTEVKAETATECVPLLRLSRGAQRAIGSMMIITPPGASRQYTLPYYDFVNRIETDPSMSRWFESLRHDLRALEKCGDR</sequence>
<evidence type="ECO:0000256" key="1">
    <source>
        <dbReference type="SAM" id="MobiDB-lite"/>
    </source>
</evidence>
<comment type="caution">
    <text evidence="2">The sequence shown here is derived from an EMBL/GenBank/DDBJ whole genome shotgun (WGS) entry which is preliminary data.</text>
</comment>
<proteinExistence type="predicted"/>